<feature type="region of interest" description="Disordered" evidence="3">
    <location>
        <begin position="468"/>
        <end position="535"/>
    </location>
</feature>
<feature type="compositionally biased region" description="Basic and acidic residues" evidence="3">
    <location>
        <begin position="494"/>
        <end position="507"/>
    </location>
</feature>
<keyword evidence="4" id="KW-0812">Transmembrane</keyword>
<dbReference type="Pfam" id="PF24681">
    <property type="entry name" value="Kelch_KLHDC2_KLHL20_DRC7"/>
    <property type="match status" value="1"/>
</dbReference>
<feature type="transmembrane region" description="Helical" evidence="4">
    <location>
        <begin position="436"/>
        <end position="461"/>
    </location>
</feature>
<protein>
    <recommendedName>
        <fullName evidence="7">Kelch repeat protein</fullName>
    </recommendedName>
</protein>
<evidence type="ECO:0000313" key="5">
    <source>
        <dbReference type="EMBL" id="KAK3167276.1"/>
    </source>
</evidence>
<evidence type="ECO:0000256" key="2">
    <source>
        <dbReference type="ARBA" id="ARBA00022737"/>
    </source>
</evidence>
<dbReference type="InterPro" id="IPR015915">
    <property type="entry name" value="Kelch-typ_b-propeller"/>
</dbReference>
<comment type="caution">
    <text evidence="5">The sequence shown here is derived from an EMBL/GenBank/DDBJ whole genome shotgun (WGS) entry which is preliminary data.</text>
</comment>
<organism evidence="5 6">
    <name type="scientific">Lepraria neglecta</name>
    <dbReference type="NCBI Taxonomy" id="209136"/>
    <lineage>
        <taxon>Eukaryota</taxon>
        <taxon>Fungi</taxon>
        <taxon>Dikarya</taxon>
        <taxon>Ascomycota</taxon>
        <taxon>Pezizomycotina</taxon>
        <taxon>Lecanoromycetes</taxon>
        <taxon>OSLEUM clade</taxon>
        <taxon>Lecanoromycetidae</taxon>
        <taxon>Lecanorales</taxon>
        <taxon>Lecanorineae</taxon>
        <taxon>Stereocaulaceae</taxon>
        <taxon>Lepraria</taxon>
    </lineage>
</organism>
<name>A0AAE0DF44_9LECA</name>
<evidence type="ECO:0008006" key="7">
    <source>
        <dbReference type="Google" id="ProtNLM"/>
    </source>
</evidence>
<dbReference type="PANTHER" id="PTHR46228">
    <property type="entry name" value="KELCH DOMAIN-CONTAINING PROTEIN"/>
    <property type="match status" value="1"/>
</dbReference>
<keyword evidence="4" id="KW-1133">Transmembrane helix</keyword>
<keyword evidence="6" id="KW-1185">Reference proteome</keyword>
<keyword evidence="2" id="KW-0677">Repeat</keyword>
<evidence type="ECO:0000313" key="6">
    <source>
        <dbReference type="Proteomes" id="UP001276659"/>
    </source>
</evidence>
<dbReference type="Proteomes" id="UP001276659">
    <property type="component" value="Unassembled WGS sequence"/>
</dbReference>
<evidence type="ECO:0000256" key="1">
    <source>
        <dbReference type="ARBA" id="ARBA00022441"/>
    </source>
</evidence>
<dbReference type="AlphaFoldDB" id="A0AAE0DF44"/>
<dbReference type="SUPFAM" id="SSF117281">
    <property type="entry name" value="Kelch motif"/>
    <property type="match status" value="1"/>
</dbReference>
<accession>A0AAE0DF44</accession>
<feature type="region of interest" description="Disordered" evidence="3">
    <location>
        <begin position="403"/>
        <end position="433"/>
    </location>
</feature>
<gene>
    <name evidence="5" type="ORF">OEA41_010403</name>
</gene>
<sequence length="535" mass="56564">MAVPDAVILEDKLYFMGGDYTFDGGDTTSTENQLYWLNLNTSFPLNTVISPNVLHSMEAQTADWQGTGAMFTDTLMTTLYHFAGYAAPSNSTVSSFNATTQTWANVSVSGGSFNTVKRGGASSVTTSTSGLGLSFIAGGSDSDTPPGMIVFDASDPSALTWTNKTKGTPHLDIGTMQYARFGNKGVLIAFGGYTDLFTASLYDMSLIHVYDIDSDTWFTVTSTGDIPLDRSEFCSVISASPDDSSFQITFFGGYNIHEGVAFEDVYVLAIPAFRWINITSTNNQETQLSADAGRYATSCALYEDRQMIILGGDLILEGNSVIANAQTCNASWGVIRQLDTTTFAWQDQFIPGSEAYVVPDQVSSVIGGGPSGGATLVSPHGGFNDSALGPIFKKTIPKFTINSTSTSTSPATNGTSGQGSAPNPKPSSSSLSSTPVGAIAGGVVGGVVVAAIAAALTYVFCYRRRKQNQQQPEGPIEKPELSSHASVIGGSRNEGVHEMHADQRLNEIDGNTFVEAPPGNAAVKPSYYEMSSSNE</sequence>
<proteinExistence type="predicted"/>
<reference evidence="5" key="1">
    <citation type="submission" date="2022-11" db="EMBL/GenBank/DDBJ databases">
        <title>Chromosomal genome sequence assembly and mating type (MAT) locus characterization of the leprose asexual lichenized fungus Lepraria neglecta (Nyl.) Erichsen.</title>
        <authorList>
            <person name="Allen J.L."/>
            <person name="Pfeffer B."/>
        </authorList>
    </citation>
    <scope>NUCLEOTIDE SEQUENCE</scope>
    <source>
        <strain evidence="5">Allen 5258</strain>
    </source>
</reference>
<evidence type="ECO:0000256" key="4">
    <source>
        <dbReference type="SAM" id="Phobius"/>
    </source>
</evidence>
<dbReference type="Gene3D" id="2.120.10.80">
    <property type="entry name" value="Kelch-type beta propeller"/>
    <property type="match status" value="1"/>
</dbReference>
<evidence type="ECO:0000256" key="3">
    <source>
        <dbReference type="SAM" id="MobiDB-lite"/>
    </source>
</evidence>
<dbReference type="PANTHER" id="PTHR46228:SF2">
    <property type="entry name" value="KELCH REPEAT PROTEIN (AFU_ORTHOLOGUE AFUA_4G14350)"/>
    <property type="match status" value="1"/>
</dbReference>
<keyword evidence="1" id="KW-0880">Kelch repeat</keyword>
<dbReference type="EMBL" id="JASNWA010000011">
    <property type="protein sequence ID" value="KAK3167276.1"/>
    <property type="molecule type" value="Genomic_DNA"/>
</dbReference>
<keyword evidence="4" id="KW-0472">Membrane</keyword>